<dbReference type="EnsemblMetazoa" id="HelroT71774">
    <property type="protein sequence ID" value="HelroP71774"/>
    <property type="gene ID" value="HelroG71774"/>
</dbReference>
<dbReference type="Gene3D" id="3.30.50.10">
    <property type="entry name" value="Erythroid Transcription Factor GATA-1, subunit A"/>
    <property type="match status" value="1"/>
</dbReference>
<evidence type="ECO:0000256" key="1">
    <source>
        <dbReference type="ARBA" id="ARBA00004123"/>
    </source>
</evidence>
<dbReference type="HOGENOM" id="CLU_007368_20_3_1"/>
<keyword evidence="3 10" id="KW-0863">Zinc-finger</keyword>
<dbReference type="EMBL" id="KB095812">
    <property type="protein sequence ID" value="ESO11526.1"/>
    <property type="molecule type" value="Genomic_DNA"/>
</dbReference>
<evidence type="ECO:0000256" key="6">
    <source>
        <dbReference type="ARBA" id="ARBA00023125"/>
    </source>
</evidence>
<name>T1G0R5_HELRO</name>
<dbReference type="InterPro" id="IPR001723">
    <property type="entry name" value="Nuclear_hrmn_rcpt"/>
</dbReference>
<dbReference type="PRINTS" id="PR01282">
    <property type="entry name" value="COUPTNFACTOR"/>
</dbReference>
<evidence type="ECO:0000313" key="13">
    <source>
        <dbReference type="EMBL" id="ESO11526.1"/>
    </source>
</evidence>
<dbReference type="SMART" id="SM00430">
    <property type="entry name" value="HOLI"/>
    <property type="match status" value="1"/>
</dbReference>
<keyword evidence="2 10" id="KW-0479">Metal-binding</keyword>
<evidence type="ECO:0000256" key="2">
    <source>
        <dbReference type="ARBA" id="ARBA00022723"/>
    </source>
</evidence>
<keyword evidence="5 10" id="KW-0805">Transcription regulation</keyword>
<keyword evidence="6 10" id="KW-0238">DNA-binding</keyword>
<reference evidence="13 15" key="2">
    <citation type="journal article" date="2013" name="Nature">
        <title>Insights into bilaterian evolution from three spiralian genomes.</title>
        <authorList>
            <person name="Simakov O."/>
            <person name="Marletaz F."/>
            <person name="Cho S.J."/>
            <person name="Edsinger-Gonzales E."/>
            <person name="Havlak P."/>
            <person name="Hellsten U."/>
            <person name="Kuo D.H."/>
            <person name="Larsson T."/>
            <person name="Lv J."/>
            <person name="Arendt D."/>
            <person name="Savage R."/>
            <person name="Osoegawa K."/>
            <person name="de Jong P."/>
            <person name="Grimwood J."/>
            <person name="Chapman J.A."/>
            <person name="Shapiro H."/>
            <person name="Aerts A."/>
            <person name="Otillar R.P."/>
            <person name="Terry A.Y."/>
            <person name="Boore J.L."/>
            <person name="Grigoriev I.V."/>
            <person name="Lindberg D.R."/>
            <person name="Seaver E.C."/>
            <person name="Weisblat D.A."/>
            <person name="Putnam N.H."/>
            <person name="Rokhsar D.S."/>
        </authorList>
    </citation>
    <scope>NUCLEOTIDE SEQUENCE</scope>
</reference>
<dbReference type="RefSeq" id="XP_009010014.1">
    <property type="nucleotide sequence ID" value="XM_009011766.1"/>
</dbReference>
<dbReference type="STRING" id="6412.T1G0R5"/>
<dbReference type="InterPro" id="IPR001628">
    <property type="entry name" value="Znf_hrmn_rcpt"/>
</dbReference>
<dbReference type="Pfam" id="PF00105">
    <property type="entry name" value="zf-C4"/>
    <property type="match status" value="1"/>
</dbReference>
<dbReference type="InterPro" id="IPR013088">
    <property type="entry name" value="Znf_NHR/GATA"/>
</dbReference>
<gene>
    <name evidence="14" type="primary">20214663</name>
    <name evidence="13" type="ORF">HELRODRAFT_71774</name>
</gene>
<dbReference type="AlphaFoldDB" id="T1G0R5"/>
<dbReference type="Proteomes" id="UP000015101">
    <property type="component" value="Unassembled WGS sequence"/>
</dbReference>
<dbReference type="FunFam" id="3.30.50.10:FF:000019">
    <property type="entry name" value="Nuclear receptor subfamily 2 group E member"/>
    <property type="match status" value="1"/>
</dbReference>
<dbReference type="EMBL" id="AMQM01002440">
    <property type="status" value="NOT_ANNOTATED_CDS"/>
    <property type="molecule type" value="Genomic_DNA"/>
</dbReference>
<evidence type="ECO:0000256" key="9">
    <source>
        <dbReference type="ARBA" id="ARBA00023242"/>
    </source>
</evidence>
<reference evidence="14" key="3">
    <citation type="submission" date="2015-06" db="UniProtKB">
        <authorList>
            <consortium name="EnsemblMetazoa"/>
        </authorList>
    </citation>
    <scope>IDENTIFICATION</scope>
</reference>
<dbReference type="SUPFAM" id="SSF48508">
    <property type="entry name" value="Nuclear receptor ligand-binding domain"/>
    <property type="match status" value="1"/>
</dbReference>
<dbReference type="PRINTS" id="PR00047">
    <property type="entry name" value="STROIDFINGER"/>
</dbReference>
<dbReference type="EMBL" id="AMQM01002441">
    <property type="status" value="NOT_ANNOTATED_CDS"/>
    <property type="molecule type" value="Genomic_DNA"/>
</dbReference>
<reference evidence="15" key="1">
    <citation type="submission" date="2012-12" db="EMBL/GenBank/DDBJ databases">
        <authorList>
            <person name="Hellsten U."/>
            <person name="Grimwood J."/>
            <person name="Chapman J.A."/>
            <person name="Shapiro H."/>
            <person name="Aerts A."/>
            <person name="Otillar R.P."/>
            <person name="Terry A.Y."/>
            <person name="Boore J.L."/>
            <person name="Simakov O."/>
            <person name="Marletaz F."/>
            <person name="Cho S.-J."/>
            <person name="Edsinger-Gonzales E."/>
            <person name="Havlak P."/>
            <person name="Kuo D.-H."/>
            <person name="Larsson T."/>
            <person name="Lv J."/>
            <person name="Arendt D."/>
            <person name="Savage R."/>
            <person name="Osoegawa K."/>
            <person name="de Jong P."/>
            <person name="Lindberg D.R."/>
            <person name="Seaver E.C."/>
            <person name="Weisblat D.A."/>
            <person name="Putnam N.H."/>
            <person name="Grigoriev I.V."/>
            <person name="Rokhsar D.S."/>
        </authorList>
    </citation>
    <scope>NUCLEOTIDE SEQUENCE</scope>
</reference>
<evidence type="ECO:0000256" key="8">
    <source>
        <dbReference type="ARBA" id="ARBA00023170"/>
    </source>
</evidence>
<dbReference type="PROSITE" id="PS00031">
    <property type="entry name" value="NUCLEAR_REC_DBD_1"/>
    <property type="match status" value="1"/>
</dbReference>
<evidence type="ECO:0000259" key="11">
    <source>
        <dbReference type="PROSITE" id="PS51030"/>
    </source>
</evidence>
<evidence type="ECO:0000256" key="3">
    <source>
        <dbReference type="ARBA" id="ARBA00022771"/>
    </source>
</evidence>
<evidence type="ECO:0008006" key="16">
    <source>
        <dbReference type="Google" id="ProtNLM"/>
    </source>
</evidence>
<dbReference type="CTD" id="20214663"/>
<dbReference type="GO" id="GO:0000978">
    <property type="term" value="F:RNA polymerase II cis-regulatory region sequence-specific DNA binding"/>
    <property type="evidence" value="ECO:0000318"/>
    <property type="project" value="GO_Central"/>
</dbReference>
<evidence type="ECO:0000313" key="14">
    <source>
        <dbReference type="EnsemblMetazoa" id="HelroP71774"/>
    </source>
</evidence>
<comment type="similarity">
    <text evidence="10">Belongs to the nuclear hormone receptor family.</text>
</comment>
<dbReference type="SUPFAM" id="SSF57716">
    <property type="entry name" value="Glucocorticoid receptor-like (DNA-binding domain)"/>
    <property type="match status" value="1"/>
</dbReference>
<keyword evidence="9 10" id="KW-0539">Nucleus</keyword>
<evidence type="ECO:0000256" key="7">
    <source>
        <dbReference type="ARBA" id="ARBA00023163"/>
    </source>
</evidence>
<accession>T1G0R5</accession>
<dbReference type="InterPro" id="IPR000536">
    <property type="entry name" value="Nucl_hrmn_rcpt_lig-bd"/>
</dbReference>
<dbReference type="PRINTS" id="PR00398">
    <property type="entry name" value="STRDHORMONER"/>
</dbReference>
<dbReference type="KEGG" id="hro:HELRODRAFT_71774"/>
<proteinExistence type="inferred from homology"/>
<dbReference type="InterPro" id="IPR035500">
    <property type="entry name" value="NHR-like_dom_sf"/>
</dbReference>
<dbReference type="GO" id="GO:0005634">
    <property type="term" value="C:nucleus"/>
    <property type="evidence" value="ECO:0007669"/>
    <property type="project" value="UniProtKB-SubCell"/>
</dbReference>
<dbReference type="Gene3D" id="1.10.565.10">
    <property type="entry name" value="Retinoid X Receptor"/>
    <property type="match status" value="1"/>
</dbReference>
<dbReference type="SMART" id="SM00399">
    <property type="entry name" value="ZnF_C4"/>
    <property type="match status" value="1"/>
</dbReference>
<organism evidence="14 15">
    <name type="scientific">Helobdella robusta</name>
    <name type="common">Californian leech</name>
    <dbReference type="NCBI Taxonomy" id="6412"/>
    <lineage>
        <taxon>Eukaryota</taxon>
        <taxon>Metazoa</taxon>
        <taxon>Spiralia</taxon>
        <taxon>Lophotrochozoa</taxon>
        <taxon>Annelida</taxon>
        <taxon>Clitellata</taxon>
        <taxon>Hirudinea</taxon>
        <taxon>Rhynchobdellida</taxon>
        <taxon>Glossiphoniidae</taxon>
        <taxon>Helobdella</taxon>
    </lineage>
</organism>
<evidence type="ECO:0000259" key="12">
    <source>
        <dbReference type="PROSITE" id="PS51843"/>
    </source>
</evidence>
<evidence type="ECO:0000256" key="4">
    <source>
        <dbReference type="ARBA" id="ARBA00022833"/>
    </source>
</evidence>
<dbReference type="GO" id="GO:0008270">
    <property type="term" value="F:zinc ion binding"/>
    <property type="evidence" value="ECO:0007669"/>
    <property type="project" value="UniProtKB-KW"/>
</dbReference>
<keyword evidence="7 10" id="KW-0804">Transcription</keyword>
<dbReference type="GO" id="GO:0045944">
    <property type="term" value="P:positive regulation of transcription by RNA polymerase II"/>
    <property type="evidence" value="ECO:0000318"/>
    <property type="project" value="GO_Central"/>
</dbReference>
<feature type="domain" description="Nuclear receptor" evidence="11">
    <location>
        <begin position="3"/>
        <end position="82"/>
    </location>
</feature>
<dbReference type="InterPro" id="IPR050274">
    <property type="entry name" value="Nuclear_hormone_rcpt_NR2"/>
</dbReference>
<evidence type="ECO:0000256" key="10">
    <source>
        <dbReference type="RuleBase" id="RU004334"/>
    </source>
</evidence>
<dbReference type="InParanoid" id="T1G0R5"/>
<dbReference type="GeneID" id="20214663"/>
<keyword evidence="15" id="KW-1185">Reference proteome</keyword>
<dbReference type="eggNOG" id="KOG3575">
    <property type="taxonomic scope" value="Eukaryota"/>
</dbReference>
<dbReference type="OrthoDB" id="10045640at2759"/>
<dbReference type="PROSITE" id="PS51843">
    <property type="entry name" value="NR_LBD"/>
    <property type="match status" value="1"/>
</dbReference>
<dbReference type="PANTHER" id="PTHR24083">
    <property type="entry name" value="NUCLEAR HORMONE RECEPTOR"/>
    <property type="match status" value="1"/>
</dbReference>
<dbReference type="FunFam" id="1.10.565.10:FF:000064">
    <property type="entry name" value="Coup-like 2 transcription factor"/>
    <property type="match status" value="1"/>
</dbReference>
<dbReference type="PROSITE" id="PS51030">
    <property type="entry name" value="NUCLEAR_REC_DBD_2"/>
    <property type="match status" value="1"/>
</dbReference>
<keyword evidence="4 10" id="KW-0862">Zinc</keyword>
<dbReference type="OMA" id="QVAMYLR"/>
<sequence length="366" mass="41451">LTNIPCKVCADHSSGKHYGIYACDGCAGFFKRSIRRGRKYECKSRLGSGGGCAVDKTHRNQCRSCRLNKCLQVGMNKEAVQHERGPRHSTIRRQMMQAGMFGFGSRFSSSSGSNNNSNNNTNINNNFNNFHHIPHLLSPFPFPLPTSSSLSNETVWEMAVRLLFLTLNWVKNIPAFLKLPLRQQIFLLEERWSELFVLNAAQFDLNLHRGLLLKATEDGLVKESLIRNYKLEKEFRFMQEVVEKLKQMQIDPAEYSCLRGVVLFRPCFSQNNRDNDNDDAIYTLTFLQDQAQLSLNKYVETTRPNDPLRFGKLLLLLPSLSQISPFTIEKIFLHSTVGPVKVDRLISDLITGEAGSIGIRSGSTAV</sequence>
<dbReference type="GO" id="GO:0030154">
    <property type="term" value="P:cell differentiation"/>
    <property type="evidence" value="ECO:0000318"/>
    <property type="project" value="GO_Central"/>
</dbReference>
<keyword evidence="8 10" id="KW-0675">Receptor</keyword>
<dbReference type="GO" id="GO:0004879">
    <property type="term" value="F:nuclear receptor activity"/>
    <property type="evidence" value="ECO:0000318"/>
    <property type="project" value="GO_Central"/>
</dbReference>
<evidence type="ECO:0000256" key="5">
    <source>
        <dbReference type="ARBA" id="ARBA00023015"/>
    </source>
</evidence>
<comment type="subcellular location">
    <subcellularLocation>
        <location evidence="1 10">Nucleus</location>
    </subcellularLocation>
</comment>
<evidence type="ECO:0000313" key="15">
    <source>
        <dbReference type="Proteomes" id="UP000015101"/>
    </source>
</evidence>
<protein>
    <recommendedName>
        <fullName evidence="16">Nuclear receptor subfamily 2 group E member 1</fullName>
    </recommendedName>
</protein>
<dbReference type="Pfam" id="PF00104">
    <property type="entry name" value="Hormone_recep"/>
    <property type="match status" value="1"/>
</dbReference>
<feature type="domain" description="NR LBD" evidence="12">
    <location>
        <begin position="128"/>
        <end position="353"/>
    </location>
</feature>